<dbReference type="PANTHER" id="PTHR38459:SF1">
    <property type="entry name" value="PROPHAGE BACTOPRENOL-LINKED GLUCOSE TRANSLOCASE HOMOLOG"/>
    <property type="match status" value="1"/>
</dbReference>
<gene>
    <name evidence="8" type="ORF">CE561_11735</name>
</gene>
<reference evidence="8 9" key="1">
    <citation type="submission" date="2017-06" db="EMBL/GenBank/DDBJ databases">
        <title>Isolation and characterization of a thermophilic and butanogenic Thermoanaerobacterium thermosaccharolyticum M5 capable of efficient degradation of hemicellulose.</title>
        <authorList>
            <person name="Xin F."/>
            <person name="Jiang Y."/>
        </authorList>
    </citation>
    <scope>NUCLEOTIDE SEQUENCE [LARGE SCALE GENOMIC DNA]</scope>
    <source>
        <strain evidence="8 9">M5</strain>
    </source>
</reference>
<evidence type="ECO:0000256" key="2">
    <source>
        <dbReference type="ARBA" id="ARBA00009399"/>
    </source>
</evidence>
<evidence type="ECO:0000256" key="6">
    <source>
        <dbReference type="SAM" id="Phobius"/>
    </source>
</evidence>
<keyword evidence="4 6" id="KW-1133">Transmembrane helix</keyword>
<dbReference type="GO" id="GO:0000271">
    <property type="term" value="P:polysaccharide biosynthetic process"/>
    <property type="evidence" value="ECO:0007669"/>
    <property type="project" value="InterPro"/>
</dbReference>
<evidence type="ECO:0000259" key="7">
    <source>
        <dbReference type="Pfam" id="PF04138"/>
    </source>
</evidence>
<dbReference type="EMBL" id="NKHD01000040">
    <property type="protein sequence ID" value="OXT06048.1"/>
    <property type="molecule type" value="Genomic_DNA"/>
</dbReference>
<evidence type="ECO:0000313" key="9">
    <source>
        <dbReference type="Proteomes" id="UP000215301"/>
    </source>
</evidence>
<feature type="transmembrane region" description="Helical" evidence="6">
    <location>
        <begin position="83"/>
        <end position="102"/>
    </location>
</feature>
<evidence type="ECO:0000256" key="4">
    <source>
        <dbReference type="ARBA" id="ARBA00022989"/>
    </source>
</evidence>
<accession>A0A231VD12</accession>
<comment type="subcellular location">
    <subcellularLocation>
        <location evidence="1">Membrane</location>
        <topology evidence="1">Multi-pass membrane protein</topology>
    </subcellularLocation>
</comment>
<comment type="similarity">
    <text evidence="2">Belongs to the GtrA family.</text>
</comment>
<evidence type="ECO:0000256" key="1">
    <source>
        <dbReference type="ARBA" id="ARBA00004141"/>
    </source>
</evidence>
<dbReference type="GO" id="GO:0005886">
    <property type="term" value="C:plasma membrane"/>
    <property type="evidence" value="ECO:0007669"/>
    <property type="project" value="TreeGrafter"/>
</dbReference>
<dbReference type="Proteomes" id="UP000215301">
    <property type="component" value="Unassembled WGS sequence"/>
</dbReference>
<evidence type="ECO:0000256" key="3">
    <source>
        <dbReference type="ARBA" id="ARBA00022692"/>
    </source>
</evidence>
<proteinExistence type="inferred from homology"/>
<name>A0A231VD12_THETR</name>
<evidence type="ECO:0000256" key="5">
    <source>
        <dbReference type="ARBA" id="ARBA00023136"/>
    </source>
</evidence>
<feature type="transmembrane region" description="Helical" evidence="6">
    <location>
        <begin position="50"/>
        <end position="71"/>
    </location>
</feature>
<keyword evidence="5 6" id="KW-0472">Membrane</keyword>
<feature type="domain" description="GtrA/DPMS transmembrane" evidence="7">
    <location>
        <begin position="22"/>
        <end position="134"/>
    </location>
</feature>
<evidence type="ECO:0000313" key="8">
    <source>
        <dbReference type="EMBL" id="OXT06048.1"/>
    </source>
</evidence>
<comment type="caution">
    <text evidence="8">The sequence shown here is derived from an EMBL/GenBank/DDBJ whole genome shotgun (WGS) entry which is preliminary data.</text>
</comment>
<dbReference type="Pfam" id="PF04138">
    <property type="entry name" value="GtrA_DPMS_TM"/>
    <property type="match status" value="1"/>
</dbReference>
<keyword evidence="3 6" id="KW-0812">Transmembrane</keyword>
<dbReference type="InterPro" id="IPR051401">
    <property type="entry name" value="GtrA_CellWall_Glycosyl"/>
</dbReference>
<dbReference type="PANTHER" id="PTHR38459">
    <property type="entry name" value="PROPHAGE BACTOPRENOL-LINKED GLUCOSE TRANSLOCASE HOMOLOG"/>
    <property type="match status" value="1"/>
</dbReference>
<sequence length="137" mass="15495">MMKMEKQDKRDNRKNGLLEFVKFNLVGFVNTLVDFAVFTVLTFFGTHYMLSQVISYSCGVVNSFIMNKYWTFGAKSTPHGDEILKFIAVNVVSLGVSLTVLYPLKPQLGVFSAKIIATLFSMMVNFLGSKLWVFKKA</sequence>
<organism evidence="8 9">
    <name type="scientific">Thermoanaerobacterium thermosaccharolyticum</name>
    <name type="common">Clostridium thermosaccharolyticum</name>
    <dbReference type="NCBI Taxonomy" id="1517"/>
    <lineage>
        <taxon>Bacteria</taxon>
        <taxon>Bacillati</taxon>
        <taxon>Bacillota</taxon>
        <taxon>Clostridia</taxon>
        <taxon>Thermoanaerobacterales</taxon>
        <taxon>Thermoanaerobacteraceae</taxon>
        <taxon>Thermoanaerobacterium</taxon>
    </lineage>
</organism>
<dbReference type="RefSeq" id="WP_094046337.1">
    <property type="nucleotide sequence ID" value="NZ_NKHD01000040.1"/>
</dbReference>
<feature type="transmembrane region" description="Helical" evidence="6">
    <location>
        <begin position="21"/>
        <end position="44"/>
    </location>
</feature>
<dbReference type="InterPro" id="IPR007267">
    <property type="entry name" value="GtrA_DPMS_TM"/>
</dbReference>
<protein>
    <submittedName>
        <fullName evidence="8">Polysaccharide synthesis protein GtrA</fullName>
    </submittedName>
</protein>
<feature type="transmembrane region" description="Helical" evidence="6">
    <location>
        <begin position="108"/>
        <end position="128"/>
    </location>
</feature>
<dbReference type="AlphaFoldDB" id="A0A231VD12"/>